<organism evidence="1">
    <name type="scientific">Anopheles sinensis</name>
    <name type="common">Mosquito</name>
    <dbReference type="NCBI Taxonomy" id="74873"/>
    <lineage>
        <taxon>Eukaryota</taxon>
        <taxon>Metazoa</taxon>
        <taxon>Ecdysozoa</taxon>
        <taxon>Arthropoda</taxon>
        <taxon>Hexapoda</taxon>
        <taxon>Insecta</taxon>
        <taxon>Pterygota</taxon>
        <taxon>Neoptera</taxon>
        <taxon>Endopterygota</taxon>
        <taxon>Diptera</taxon>
        <taxon>Nematocera</taxon>
        <taxon>Culicoidea</taxon>
        <taxon>Culicidae</taxon>
        <taxon>Anophelinae</taxon>
        <taxon>Anopheles</taxon>
    </lineage>
</organism>
<sequence>MEELPVVRAKERTDGWGFFKPESKPTGQAKQANRLPKAWSLLNPARPPLHLALENGTRKCAHAVYVLPTPNPSGLPGMLDM</sequence>
<protein>
    <submittedName>
        <fullName evidence="1 2">Magnesium or manganese-dependent protein phosphatase</fullName>
    </submittedName>
</protein>
<proteinExistence type="predicted"/>
<dbReference type="EnsemblMetazoa" id="ASIC018398-RA">
    <property type="protein sequence ID" value="ASIC018398-PA"/>
    <property type="gene ID" value="ASIC018398"/>
</dbReference>
<dbReference type="EMBL" id="ATLV01023866">
    <property type="status" value="NOT_ANNOTATED_CDS"/>
    <property type="molecule type" value="Genomic_DNA"/>
</dbReference>
<gene>
    <name evidence="1" type="ORF">ZHAS_00018398</name>
</gene>
<evidence type="ECO:0000313" key="3">
    <source>
        <dbReference type="Proteomes" id="UP000030765"/>
    </source>
</evidence>
<name>A0A084WHP7_ANOSI</name>
<dbReference type="AlphaFoldDB" id="A0A084WHP7"/>
<evidence type="ECO:0000313" key="1">
    <source>
        <dbReference type="EMBL" id="KFB49741.1"/>
    </source>
</evidence>
<dbReference type="VEuPathDB" id="VectorBase:ASIC018398"/>
<evidence type="ECO:0000313" key="2">
    <source>
        <dbReference type="EnsemblMetazoa" id="ASIC018398-PA"/>
    </source>
</evidence>
<keyword evidence="3" id="KW-1185">Reference proteome</keyword>
<dbReference type="Proteomes" id="UP000030765">
    <property type="component" value="Unassembled WGS sequence"/>
</dbReference>
<reference evidence="1 3" key="1">
    <citation type="journal article" date="2014" name="BMC Genomics">
        <title>Genome sequence of Anopheles sinensis provides insight into genetics basis of mosquito competence for malaria parasites.</title>
        <authorList>
            <person name="Zhou D."/>
            <person name="Zhang D."/>
            <person name="Ding G."/>
            <person name="Shi L."/>
            <person name="Hou Q."/>
            <person name="Ye Y."/>
            <person name="Xu Y."/>
            <person name="Zhou H."/>
            <person name="Xiong C."/>
            <person name="Li S."/>
            <person name="Yu J."/>
            <person name="Hong S."/>
            <person name="Yu X."/>
            <person name="Zou P."/>
            <person name="Chen C."/>
            <person name="Chang X."/>
            <person name="Wang W."/>
            <person name="Lv Y."/>
            <person name="Sun Y."/>
            <person name="Ma L."/>
            <person name="Shen B."/>
            <person name="Zhu C."/>
        </authorList>
    </citation>
    <scope>NUCLEOTIDE SEQUENCE [LARGE SCALE GENOMIC DNA]</scope>
</reference>
<dbReference type="EMBL" id="KE525347">
    <property type="protein sequence ID" value="KFB49741.1"/>
    <property type="molecule type" value="Genomic_DNA"/>
</dbReference>
<accession>A0A084WHP7</accession>
<reference evidence="2" key="2">
    <citation type="submission" date="2020-05" db="UniProtKB">
        <authorList>
            <consortium name="EnsemblMetazoa"/>
        </authorList>
    </citation>
    <scope>IDENTIFICATION</scope>
</reference>